<dbReference type="GO" id="GO:0000287">
    <property type="term" value="F:magnesium ion binding"/>
    <property type="evidence" value="ECO:0007669"/>
    <property type="project" value="TreeGrafter"/>
</dbReference>
<proteinExistence type="predicted"/>
<organism evidence="5">
    <name type="scientific">marine metagenome</name>
    <dbReference type="NCBI Taxonomy" id="408172"/>
    <lineage>
        <taxon>unclassified sequences</taxon>
        <taxon>metagenomes</taxon>
        <taxon>ecological metagenomes</taxon>
    </lineage>
</organism>
<name>A0A382KEM1_9ZZZZ</name>
<protein>
    <recommendedName>
        <fullName evidence="4">Mandelate racemase/muconate lactonizing enzyme C-terminal domain-containing protein</fullName>
    </recommendedName>
</protein>
<comment type="cofactor">
    <cofactor evidence="1">
        <name>Mg(2+)</name>
        <dbReference type="ChEBI" id="CHEBI:18420"/>
    </cofactor>
</comment>
<accession>A0A382KEM1</accession>
<dbReference type="InterPro" id="IPR036849">
    <property type="entry name" value="Enolase-like_C_sf"/>
</dbReference>
<keyword evidence="3" id="KW-0460">Magnesium</keyword>
<dbReference type="InterPro" id="IPR013341">
    <property type="entry name" value="Mandelate_racemase_N_dom"/>
</dbReference>
<dbReference type="GO" id="GO:0016052">
    <property type="term" value="P:carbohydrate catabolic process"/>
    <property type="evidence" value="ECO:0007669"/>
    <property type="project" value="TreeGrafter"/>
</dbReference>
<dbReference type="InterPro" id="IPR029017">
    <property type="entry name" value="Enolase-like_N"/>
</dbReference>
<dbReference type="InterPro" id="IPR029065">
    <property type="entry name" value="Enolase_C-like"/>
</dbReference>
<dbReference type="Pfam" id="PF13378">
    <property type="entry name" value="MR_MLE_C"/>
    <property type="match status" value="1"/>
</dbReference>
<dbReference type="Pfam" id="PF02746">
    <property type="entry name" value="MR_MLE_N"/>
    <property type="match status" value="1"/>
</dbReference>
<gene>
    <name evidence="5" type="ORF">METZ01_LOCUS275320</name>
</gene>
<reference evidence="5" key="1">
    <citation type="submission" date="2018-05" db="EMBL/GenBank/DDBJ databases">
        <authorList>
            <person name="Lanie J.A."/>
            <person name="Ng W.-L."/>
            <person name="Kazmierczak K.M."/>
            <person name="Andrzejewski T.M."/>
            <person name="Davidsen T.M."/>
            <person name="Wayne K.J."/>
            <person name="Tettelin H."/>
            <person name="Glass J.I."/>
            <person name="Rusch D."/>
            <person name="Podicherti R."/>
            <person name="Tsui H.-C.T."/>
            <person name="Winkler M.E."/>
        </authorList>
    </citation>
    <scope>NUCLEOTIDE SEQUENCE</scope>
</reference>
<dbReference type="InterPro" id="IPR046945">
    <property type="entry name" value="RHMD-like"/>
</dbReference>
<dbReference type="InterPro" id="IPR013342">
    <property type="entry name" value="Mandelate_racemase_C"/>
</dbReference>
<dbReference type="SUPFAM" id="SSF51604">
    <property type="entry name" value="Enolase C-terminal domain-like"/>
    <property type="match status" value="1"/>
</dbReference>
<evidence type="ECO:0000256" key="3">
    <source>
        <dbReference type="ARBA" id="ARBA00022842"/>
    </source>
</evidence>
<dbReference type="SMART" id="SM00922">
    <property type="entry name" value="MR_MLE"/>
    <property type="match status" value="1"/>
</dbReference>
<evidence type="ECO:0000259" key="4">
    <source>
        <dbReference type="SMART" id="SM00922"/>
    </source>
</evidence>
<sequence length="372" mass="40651">MRIIGLKTTLFEHTLSRTMGDANSPKGRNKAGGCLIEISTDEGITGISMGGAGAIPQINLLYENILKGSDPRNVTGLWKKMVERFFKGGHDGIANDAISVLDVALWDLKSKYYEEPLWKTLGGNSEKVNVYASDIALPISDDQIYKWYSDMSTKFGFNAGKLKVGLDQDSDLKRLQLMYDALKLSGKEPILYVDSNEYWSPKQTIRKGSEMEERFTLGWIEEPARRWDFLGLKKVSNSLKTPVCAGENLDTLGDFLPYFHHRSADIIQVSHGMTGITGALQIADAAYALELPVTLGGSPGIIHAHLANAIPNCITVEVPHPEPESMVFSTDVKITNGFAKVGNKPGLGIEINYDELSKSKVGSVSVKSGPSP</sequence>
<keyword evidence="2" id="KW-0479">Metal-binding</keyword>
<evidence type="ECO:0000313" key="5">
    <source>
        <dbReference type="EMBL" id="SVC22466.1"/>
    </source>
</evidence>
<dbReference type="GO" id="GO:0016836">
    <property type="term" value="F:hydro-lyase activity"/>
    <property type="evidence" value="ECO:0007669"/>
    <property type="project" value="TreeGrafter"/>
</dbReference>
<dbReference type="Gene3D" id="3.20.20.120">
    <property type="entry name" value="Enolase-like C-terminal domain"/>
    <property type="match status" value="1"/>
</dbReference>
<dbReference type="SUPFAM" id="SSF54826">
    <property type="entry name" value="Enolase N-terminal domain-like"/>
    <property type="match status" value="1"/>
</dbReference>
<dbReference type="PANTHER" id="PTHR13794:SF58">
    <property type="entry name" value="MITOCHONDRIAL ENOLASE SUPERFAMILY MEMBER 1"/>
    <property type="match status" value="1"/>
</dbReference>
<dbReference type="CDD" id="cd03316">
    <property type="entry name" value="MR_like"/>
    <property type="match status" value="1"/>
</dbReference>
<feature type="non-terminal residue" evidence="5">
    <location>
        <position position="372"/>
    </location>
</feature>
<feature type="domain" description="Mandelate racemase/muconate lactonizing enzyme C-terminal" evidence="4">
    <location>
        <begin position="141"/>
        <end position="242"/>
    </location>
</feature>
<dbReference type="PANTHER" id="PTHR13794">
    <property type="entry name" value="ENOLASE SUPERFAMILY, MANDELATE RACEMASE"/>
    <property type="match status" value="1"/>
</dbReference>
<dbReference type="Gene3D" id="3.30.390.10">
    <property type="entry name" value="Enolase-like, N-terminal domain"/>
    <property type="match status" value="1"/>
</dbReference>
<evidence type="ECO:0000256" key="2">
    <source>
        <dbReference type="ARBA" id="ARBA00022723"/>
    </source>
</evidence>
<dbReference type="EMBL" id="UINC01079963">
    <property type="protein sequence ID" value="SVC22466.1"/>
    <property type="molecule type" value="Genomic_DNA"/>
</dbReference>
<dbReference type="AlphaFoldDB" id="A0A382KEM1"/>
<evidence type="ECO:0000256" key="1">
    <source>
        <dbReference type="ARBA" id="ARBA00001946"/>
    </source>
</evidence>
<dbReference type="SFLD" id="SFLDS00001">
    <property type="entry name" value="Enolase"/>
    <property type="match status" value="1"/>
</dbReference>